<name>A0ACC0DVJ8_9BASI</name>
<evidence type="ECO:0000313" key="2">
    <source>
        <dbReference type="Proteomes" id="UP001060170"/>
    </source>
</evidence>
<protein>
    <submittedName>
        <fullName evidence="1">Uncharacterized protein</fullName>
    </submittedName>
</protein>
<reference evidence="1 2" key="3">
    <citation type="journal article" date="2022" name="Microbiol. Spectr.">
        <title>Folding features and dynamics of 3D genome architecture in plant fungal pathogens.</title>
        <authorList>
            <person name="Xia C."/>
        </authorList>
    </citation>
    <scope>NUCLEOTIDE SEQUENCE [LARGE SCALE GENOMIC DNA]</scope>
    <source>
        <strain evidence="1 2">93-210</strain>
    </source>
</reference>
<evidence type="ECO:0000313" key="1">
    <source>
        <dbReference type="EMBL" id="KAI7938859.1"/>
    </source>
</evidence>
<gene>
    <name evidence="1" type="ORF">MJO28_014438</name>
</gene>
<reference evidence="2" key="2">
    <citation type="journal article" date="2018" name="Mol. Plant Microbe Interact.">
        <title>Genome sequence resources for the wheat stripe rust pathogen (Puccinia striiformis f. sp. tritici) and the barley stripe rust pathogen (Puccinia striiformis f. sp. hordei).</title>
        <authorList>
            <person name="Xia C."/>
            <person name="Wang M."/>
            <person name="Yin C."/>
            <person name="Cornejo O.E."/>
            <person name="Hulbert S.H."/>
            <person name="Chen X."/>
        </authorList>
    </citation>
    <scope>NUCLEOTIDE SEQUENCE [LARGE SCALE GENOMIC DNA]</scope>
    <source>
        <strain evidence="2">93-210</strain>
    </source>
</reference>
<sequence>MDQAITAFFKPKLNQKNEKNKNKRKSEKERRKPITIDLTIDSPESKKTIALTKTGTSKPSKTFADFENERQEKIRRKSRPIVDASWPTEDLIHQRFLELAAEDRRSTTLVLKKNKGKKATRTWDGVEGEYTGWMRPISIDDDNLQPIQKPKLTRLDLQAPKNLIEGVDNDPLYQHPLLKRLLKLISSPSDPFPHDHPSLKRQHQRSDDALNLLWTSVFAPTKTNEILGDQNRKNALTLKSWLREIALKDHIQKIDNQSEQTKKLPPPKKKKKNKKNNHDKKRTIIRQVSPRKRKKARRLDDDGLSDFIVSDTDSDTIYAQDISMTDTEQEATINSPRKRTRSVSILHPQFAPKSSPSKEEEEIRYEFDKLTNLILLKGPHGSGKTCTVHAVANDLDWEVFEVNPSSLRTRKEVDRLIGDVSKNHVLSTIPPTNPFSSKIKPEKEQKKTKQSLILLEEVDIIYIQDKDFWSGVIDLISKSMRPIIMTCTDTSILPLNDLPIQSILEFESPPIELISKFMEIIGVINGHLIDRRHILNLCYQHNHQIPVELKLMRSKKSGTHQIEIFQEPPLIRSTIDTRKLLNQFQFLCQFGIGSTFSGVDWLDLNPVDTDKMLFSSDSFSMGEEIPQIMVDPFESDNNFFKKFKPSDVEVNWITTFLDDHPRHQFEIPVQLDSPVNEDHKDALLLQALAGAHESLSFGDAYVDQDLDVHVQQFESEIQICPTDNVLISNNIIDIKRVVKAVNHDDLDLGHDDVELEVQGVHTKRPFSSSHYSLDKVAFDGLVHALYSHLFNQILVALQQSSLNQDPYQYLIQYFTLFNHSELTSKRNSKLHEIDQVMDFENSRGFMLPLIDYITDYFPFVLCIFGFECSESRLVVDSNRRSRRRVTRSATSVAEEGEGEFKSTFLCDNRSDILDLNLHEISLFRNFNPRFIS</sequence>
<keyword evidence="2" id="KW-1185">Reference proteome</keyword>
<accession>A0ACC0DVJ8</accession>
<comment type="caution">
    <text evidence="1">The sequence shown here is derived from an EMBL/GenBank/DDBJ whole genome shotgun (WGS) entry which is preliminary data.</text>
</comment>
<organism evidence="1 2">
    <name type="scientific">Puccinia striiformis f. sp. tritici</name>
    <dbReference type="NCBI Taxonomy" id="168172"/>
    <lineage>
        <taxon>Eukaryota</taxon>
        <taxon>Fungi</taxon>
        <taxon>Dikarya</taxon>
        <taxon>Basidiomycota</taxon>
        <taxon>Pucciniomycotina</taxon>
        <taxon>Pucciniomycetes</taxon>
        <taxon>Pucciniales</taxon>
        <taxon>Pucciniaceae</taxon>
        <taxon>Puccinia</taxon>
    </lineage>
</organism>
<reference evidence="2" key="1">
    <citation type="journal article" date="2018" name="BMC Genomics">
        <title>Genomic insights into host adaptation between the wheat stripe rust pathogen (Puccinia striiformis f. sp. tritici) and the barley stripe rust pathogen (Puccinia striiformis f. sp. hordei).</title>
        <authorList>
            <person name="Xia C."/>
            <person name="Wang M."/>
            <person name="Yin C."/>
            <person name="Cornejo O.E."/>
            <person name="Hulbert S.H."/>
            <person name="Chen X."/>
        </authorList>
    </citation>
    <scope>NUCLEOTIDE SEQUENCE [LARGE SCALE GENOMIC DNA]</scope>
    <source>
        <strain evidence="2">93-210</strain>
    </source>
</reference>
<dbReference type="EMBL" id="CM045879">
    <property type="protein sequence ID" value="KAI7938859.1"/>
    <property type="molecule type" value="Genomic_DNA"/>
</dbReference>
<dbReference type="Proteomes" id="UP001060170">
    <property type="component" value="Chromosome 15"/>
</dbReference>
<proteinExistence type="predicted"/>